<sequence length="305" mass="34345">MDNSAILQKILVLGCGELGTEVLKNLNELKTDEQVYVLVREPKTEEKKKKLDQWKEAGVLPIYFDLLGSSEEEISGLFSNFDAVITCIGYGTPLGTQRKITKSVLNAKVKLYIPWQFGIDYDAIGYGSGQDVFDEQLQVRELIRAQSQTDWIIISTGVFMSYLFEPFFGIVDKENSRINALGSWSNTMTFTTPEDIGKLTAQLILKKYPKTKNEVVYVAGDTVSFGDVHKKISDFLGKELDKSVLTVDELLQSLKENSEGVAKYRLVFAKGIGVSWDKKSTFNEMEGIPVEDISTYLKKRNPFKD</sequence>
<protein>
    <submittedName>
        <fullName evidence="4">NmrA-like protein</fullName>
    </submittedName>
</protein>
<evidence type="ECO:0000256" key="2">
    <source>
        <dbReference type="ARBA" id="ARBA00023002"/>
    </source>
</evidence>
<dbReference type="InterPro" id="IPR036291">
    <property type="entry name" value="NAD(P)-bd_dom_sf"/>
</dbReference>
<dbReference type="CDD" id="cd05259">
    <property type="entry name" value="PCBER_SDR_a"/>
    <property type="match status" value="1"/>
</dbReference>
<name>A0A1E4REL9_9ASCO</name>
<keyword evidence="2" id="KW-0560">Oxidoreductase</keyword>
<keyword evidence="5" id="KW-1185">Reference proteome</keyword>
<keyword evidence="1" id="KW-0521">NADP</keyword>
<dbReference type="GeneID" id="30996340"/>
<dbReference type="Pfam" id="PF05368">
    <property type="entry name" value="NmrA"/>
    <property type="match status" value="1"/>
</dbReference>
<dbReference type="InterPro" id="IPR045312">
    <property type="entry name" value="PCBER-like"/>
</dbReference>
<evidence type="ECO:0000313" key="5">
    <source>
        <dbReference type="Proteomes" id="UP000095085"/>
    </source>
</evidence>
<dbReference type="RefSeq" id="XP_020074786.1">
    <property type="nucleotide sequence ID" value="XM_020221791.1"/>
</dbReference>
<feature type="non-terminal residue" evidence="4">
    <location>
        <position position="1"/>
    </location>
</feature>
<dbReference type="Gene3D" id="3.90.25.10">
    <property type="entry name" value="UDP-galactose 4-epimerase, domain 1"/>
    <property type="match status" value="1"/>
</dbReference>
<dbReference type="Proteomes" id="UP000095085">
    <property type="component" value="Unassembled WGS sequence"/>
</dbReference>
<dbReference type="InterPro" id="IPR008030">
    <property type="entry name" value="NmrA-like"/>
</dbReference>
<evidence type="ECO:0000256" key="1">
    <source>
        <dbReference type="ARBA" id="ARBA00022857"/>
    </source>
</evidence>
<dbReference type="SUPFAM" id="SSF51735">
    <property type="entry name" value="NAD(P)-binding Rossmann-fold domains"/>
    <property type="match status" value="1"/>
</dbReference>
<dbReference type="GO" id="GO:0016491">
    <property type="term" value="F:oxidoreductase activity"/>
    <property type="evidence" value="ECO:0007669"/>
    <property type="project" value="UniProtKB-KW"/>
</dbReference>
<dbReference type="EMBL" id="KV454544">
    <property type="protein sequence ID" value="ODV65719.1"/>
    <property type="molecule type" value="Genomic_DNA"/>
</dbReference>
<dbReference type="Gene3D" id="3.40.50.720">
    <property type="entry name" value="NAD(P)-binding Rossmann-like Domain"/>
    <property type="match status" value="1"/>
</dbReference>
<dbReference type="OrthoDB" id="9974981at2759"/>
<dbReference type="PANTHER" id="PTHR47706:SF6">
    <property type="entry name" value="NMRA-LIKE FAMILY PROTEIN (AFU_ORTHOLOGUE AFUA_6G00280)"/>
    <property type="match status" value="1"/>
</dbReference>
<evidence type="ECO:0000259" key="3">
    <source>
        <dbReference type="Pfam" id="PF05368"/>
    </source>
</evidence>
<reference evidence="5" key="1">
    <citation type="submission" date="2016-05" db="EMBL/GenBank/DDBJ databases">
        <title>Comparative genomics of biotechnologically important yeasts.</title>
        <authorList>
            <consortium name="DOE Joint Genome Institute"/>
            <person name="Riley R."/>
            <person name="Haridas S."/>
            <person name="Wolfe K.H."/>
            <person name="Lopes M.R."/>
            <person name="Hittinger C.T."/>
            <person name="Goker M."/>
            <person name="Salamov A."/>
            <person name="Wisecaver J."/>
            <person name="Long T.M."/>
            <person name="Aerts A.L."/>
            <person name="Barry K."/>
            <person name="Choi C."/>
            <person name="Clum A."/>
            <person name="Coughlan A.Y."/>
            <person name="Deshpande S."/>
            <person name="Douglass A.P."/>
            <person name="Hanson S.J."/>
            <person name="Klenk H.-P."/>
            <person name="Labutti K."/>
            <person name="Lapidus A."/>
            <person name="Lindquist E."/>
            <person name="Lipzen A."/>
            <person name="Meier-Kolthoff J.P."/>
            <person name="Ohm R.A."/>
            <person name="Otillar R.P."/>
            <person name="Pangilinan J."/>
            <person name="Peng Y."/>
            <person name="Rokas A."/>
            <person name="Rosa C.A."/>
            <person name="Scheuner C."/>
            <person name="Sibirny A.A."/>
            <person name="Slot J.C."/>
            <person name="Stielow J.B."/>
            <person name="Sun H."/>
            <person name="Kurtzman C.P."/>
            <person name="Blackwell M."/>
            <person name="Grigoriev I.V."/>
            <person name="Jeffries T.W."/>
        </authorList>
    </citation>
    <scope>NUCLEOTIDE SEQUENCE [LARGE SCALE GENOMIC DNA]</scope>
    <source>
        <strain evidence="5">NRRL Y-1933</strain>
    </source>
</reference>
<dbReference type="AlphaFoldDB" id="A0A1E4REL9"/>
<proteinExistence type="predicted"/>
<dbReference type="PANTHER" id="PTHR47706">
    <property type="entry name" value="NMRA-LIKE FAMILY PROTEIN"/>
    <property type="match status" value="1"/>
</dbReference>
<accession>A0A1E4REL9</accession>
<gene>
    <name evidence="4" type="ORF">HYPBUDRAFT_153893</name>
</gene>
<feature type="domain" description="NmrA-like" evidence="3">
    <location>
        <begin position="8"/>
        <end position="254"/>
    </location>
</feature>
<dbReference type="STRING" id="984485.A0A1E4REL9"/>
<evidence type="ECO:0000313" key="4">
    <source>
        <dbReference type="EMBL" id="ODV65719.1"/>
    </source>
</evidence>
<dbReference type="InterPro" id="IPR051609">
    <property type="entry name" value="NmrA/Isoflavone_reductase-like"/>
</dbReference>
<organism evidence="4 5">
    <name type="scientific">Hyphopichia burtonii NRRL Y-1933</name>
    <dbReference type="NCBI Taxonomy" id="984485"/>
    <lineage>
        <taxon>Eukaryota</taxon>
        <taxon>Fungi</taxon>
        <taxon>Dikarya</taxon>
        <taxon>Ascomycota</taxon>
        <taxon>Saccharomycotina</taxon>
        <taxon>Pichiomycetes</taxon>
        <taxon>Debaryomycetaceae</taxon>
        <taxon>Hyphopichia</taxon>
    </lineage>
</organism>